<comment type="similarity">
    <text evidence="2">Belongs to the DoxX family.</text>
</comment>
<keyword evidence="4 7" id="KW-0812">Transmembrane</keyword>
<dbReference type="InterPro" id="IPR051907">
    <property type="entry name" value="DoxX-like_oxidoreductase"/>
</dbReference>
<evidence type="ECO:0000256" key="2">
    <source>
        <dbReference type="ARBA" id="ARBA00006679"/>
    </source>
</evidence>
<dbReference type="EMBL" id="JAHVAH010000001">
    <property type="protein sequence ID" value="MBW0145427.1"/>
    <property type="molecule type" value="Genomic_DNA"/>
</dbReference>
<evidence type="ECO:0000256" key="4">
    <source>
        <dbReference type="ARBA" id="ARBA00022692"/>
    </source>
</evidence>
<dbReference type="PANTHER" id="PTHR33452:SF1">
    <property type="entry name" value="INNER MEMBRANE PROTEIN YPHA-RELATED"/>
    <property type="match status" value="1"/>
</dbReference>
<dbReference type="Proteomes" id="UP000698028">
    <property type="component" value="Unassembled WGS sequence"/>
</dbReference>
<organism evidence="8 9">
    <name type="scientific">Sphingomicrobium clamense</name>
    <dbReference type="NCBI Taxonomy" id="2851013"/>
    <lineage>
        <taxon>Bacteria</taxon>
        <taxon>Pseudomonadati</taxon>
        <taxon>Pseudomonadota</taxon>
        <taxon>Alphaproteobacteria</taxon>
        <taxon>Sphingomonadales</taxon>
        <taxon>Sphingomonadaceae</taxon>
        <taxon>Sphingomicrobium</taxon>
    </lineage>
</organism>
<protein>
    <submittedName>
        <fullName evidence="8">DoxX family protein</fullName>
    </submittedName>
</protein>
<feature type="transmembrane region" description="Helical" evidence="7">
    <location>
        <begin position="112"/>
        <end position="130"/>
    </location>
</feature>
<evidence type="ECO:0000256" key="7">
    <source>
        <dbReference type="SAM" id="Phobius"/>
    </source>
</evidence>
<proteinExistence type="inferred from homology"/>
<dbReference type="RefSeq" id="WP_218633331.1">
    <property type="nucleotide sequence ID" value="NZ_JAHVAH010000001.1"/>
</dbReference>
<feature type="transmembrane region" description="Helical" evidence="7">
    <location>
        <begin position="7"/>
        <end position="26"/>
    </location>
</feature>
<feature type="transmembrane region" description="Helical" evidence="7">
    <location>
        <begin position="46"/>
        <end position="66"/>
    </location>
</feature>
<evidence type="ECO:0000313" key="8">
    <source>
        <dbReference type="EMBL" id="MBW0145427.1"/>
    </source>
</evidence>
<evidence type="ECO:0000256" key="3">
    <source>
        <dbReference type="ARBA" id="ARBA00022475"/>
    </source>
</evidence>
<evidence type="ECO:0000256" key="5">
    <source>
        <dbReference type="ARBA" id="ARBA00022989"/>
    </source>
</evidence>
<keyword evidence="5 7" id="KW-1133">Transmembrane helix</keyword>
<feature type="transmembrane region" description="Helical" evidence="7">
    <location>
        <begin position="73"/>
        <end position="92"/>
    </location>
</feature>
<gene>
    <name evidence="8" type="ORF">KTQ36_08985</name>
</gene>
<keyword evidence="6 7" id="KW-0472">Membrane</keyword>
<sequence>MNSLRDYLSPVARLMLAMVFIVAGLQKVGSYQETVAYMESQGVSGVLLPVVLLVEIGGGLMVAAGWHARTAAGVLALFSLAAGLVFQLMPALEAYDPDLFYGHISHFWKDVAIAGGMAMIVANGPGLFSLESRKASTAPAE</sequence>
<evidence type="ECO:0000256" key="6">
    <source>
        <dbReference type="ARBA" id="ARBA00023136"/>
    </source>
</evidence>
<keyword evidence="9" id="KW-1185">Reference proteome</keyword>
<evidence type="ECO:0000313" key="9">
    <source>
        <dbReference type="Proteomes" id="UP000698028"/>
    </source>
</evidence>
<comment type="subcellular location">
    <subcellularLocation>
        <location evidence="1">Cell membrane</location>
        <topology evidence="1">Multi-pass membrane protein</topology>
    </subcellularLocation>
</comment>
<keyword evidence="3" id="KW-1003">Cell membrane</keyword>
<reference evidence="8 9" key="1">
    <citation type="submission" date="2021-07" db="EMBL/GenBank/DDBJ databases">
        <title>The draft genome sequence of Sphingomicrobium sp. B8.</title>
        <authorList>
            <person name="Mu L."/>
        </authorList>
    </citation>
    <scope>NUCLEOTIDE SEQUENCE [LARGE SCALE GENOMIC DNA]</scope>
    <source>
        <strain evidence="8 9">B8</strain>
    </source>
</reference>
<dbReference type="InterPro" id="IPR032808">
    <property type="entry name" value="DoxX"/>
</dbReference>
<comment type="caution">
    <text evidence="8">The sequence shown here is derived from an EMBL/GenBank/DDBJ whole genome shotgun (WGS) entry which is preliminary data.</text>
</comment>
<dbReference type="PANTHER" id="PTHR33452">
    <property type="entry name" value="OXIDOREDUCTASE CATD-RELATED"/>
    <property type="match status" value="1"/>
</dbReference>
<dbReference type="Pfam" id="PF07681">
    <property type="entry name" value="DoxX"/>
    <property type="match status" value="1"/>
</dbReference>
<evidence type="ECO:0000256" key="1">
    <source>
        <dbReference type="ARBA" id="ARBA00004651"/>
    </source>
</evidence>
<accession>A0ABS6V776</accession>
<name>A0ABS6V776_9SPHN</name>